<evidence type="ECO:0000313" key="2">
    <source>
        <dbReference type="EMBL" id="UNM12780.1"/>
    </source>
</evidence>
<gene>
    <name evidence="2" type="ORF">J4032_15755</name>
</gene>
<evidence type="ECO:0000256" key="1">
    <source>
        <dbReference type="SAM" id="SignalP"/>
    </source>
</evidence>
<dbReference type="Proteomes" id="UP000828924">
    <property type="component" value="Chromosome"/>
</dbReference>
<organism evidence="2 3">
    <name type="scientific">Streptomyces formicae</name>
    <dbReference type="NCBI Taxonomy" id="1616117"/>
    <lineage>
        <taxon>Bacteria</taxon>
        <taxon>Bacillati</taxon>
        <taxon>Actinomycetota</taxon>
        <taxon>Actinomycetes</taxon>
        <taxon>Kitasatosporales</taxon>
        <taxon>Streptomycetaceae</taxon>
        <taxon>Streptomyces</taxon>
    </lineage>
</organism>
<accession>A0ABY3WM92</accession>
<protein>
    <recommendedName>
        <fullName evidence="4">Peptidase inhibitor family I36</fullName>
    </recommendedName>
</protein>
<evidence type="ECO:0000313" key="3">
    <source>
        <dbReference type="Proteomes" id="UP000828924"/>
    </source>
</evidence>
<reference evidence="2 3" key="1">
    <citation type="submission" date="2021-03" db="EMBL/GenBank/DDBJ databases">
        <title>Complete genome of Streptomyces formicae strain 1H-GS9 (DSM 100524).</title>
        <authorList>
            <person name="Atanasov K.E."/>
            <person name="Altabella T."/>
            <person name="Ferrer A."/>
        </authorList>
    </citation>
    <scope>NUCLEOTIDE SEQUENCE [LARGE SCALE GENOMIC DNA]</scope>
    <source>
        <strain evidence="2 3">1H-GS9</strain>
    </source>
</reference>
<evidence type="ECO:0008006" key="4">
    <source>
        <dbReference type="Google" id="ProtNLM"/>
    </source>
</evidence>
<sequence length="123" mass="13055">MRKIMTTAAALVLAAGAVTVAGATQAQAGAAAYHGCPDGYVCIYPENAGWNNDQPSHKYYTYGYHNLSNMYGVHRILNNQTGGATMQTCTGYNGTGCEGHLPGGGWSIDKNMTPINSIRLNRP</sequence>
<dbReference type="RefSeq" id="WP_242331404.1">
    <property type="nucleotide sequence ID" value="NZ_CP071872.1"/>
</dbReference>
<feature type="signal peptide" evidence="1">
    <location>
        <begin position="1"/>
        <end position="28"/>
    </location>
</feature>
<keyword evidence="1" id="KW-0732">Signal</keyword>
<name>A0ABY3WM92_9ACTN</name>
<keyword evidence="3" id="KW-1185">Reference proteome</keyword>
<dbReference type="EMBL" id="CP071872">
    <property type="protein sequence ID" value="UNM12780.1"/>
    <property type="molecule type" value="Genomic_DNA"/>
</dbReference>
<feature type="chain" id="PRO_5045660837" description="Peptidase inhibitor family I36" evidence="1">
    <location>
        <begin position="29"/>
        <end position="123"/>
    </location>
</feature>
<proteinExistence type="predicted"/>